<dbReference type="EMBL" id="JAAGAX010000016">
    <property type="protein sequence ID" value="KAF2289262.1"/>
    <property type="molecule type" value="Genomic_DNA"/>
</dbReference>
<proteinExistence type="predicted"/>
<dbReference type="Proteomes" id="UP000467840">
    <property type="component" value="Chromosome 8"/>
</dbReference>
<feature type="compositionally biased region" description="Basic and acidic residues" evidence="1">
    <location>
        <begin position="100"/>
        <end position="117"/>
    </location>
</feature>
<comment type="caution">
    <text evidence="2">The sequence shown here is derived from an EMBL/GenBank/DDBJ whole genome shotgun (WGS) entry which is preliminary data.</text>
</comment>
<evidence type="ECO:0000313" key="3">
    <source>
        <dbReference type="Proteomes" id="UP000467840"/>
    </source>
</evidence>
<sequence length="117" mass="13062">MSDEGEVPPPVPRGLILDQTHMLRLERQQNAMQEQIIQITQALARLVALQPQRERNGPREQGHGDDDEELRVEEGGYKGITTKTFTKPSNTSTPLASDKGGMKKHDKGESLPKHQLV</sequence>
<organism evidence="2 3">
    <name type="scientific">Hevea brasiliensis</name>
    <name type="common">Para rubber tree</name>
    <name type="synonym">Siphonia brasiliensis</name>
    <dbReference type="NCBI Taxonomy" id="3981"/>
    <lineage>
        <taxon>Eukaryota</taxon>
        <taxon>Viridiplantae</taxon>
        <taxon>Streptophyta</taxon>
        <taxon>Embryophyta</taxon>
        <taxon>Tracheophyta</taxon>
        <taxon>Spermatophyta</taxon>
        <taxon>Magnoliopsida</taxon>
        <taxon>eudicotyledons</taxon>
        <taxon>Gunneridae</taxon>
        <taxon>Pentapetalae</taxon>
        <taxon>rosids</taxon>
        <taxon>fabids</taxon>
        <taxon>Malpighiales</taxon>
        <taxon>Euphorbiaceae</taxon>
        <taxon>Crotonoideae</taxon>
        <taxon>Micrandreae</taxon>
        <taxon>Hevea</taxon>
    </lineage>
</organism>
<feature type="compositionally biased region" description="Polar residues" evidence="1">
    <location>
        <begin position="81"/>
        <end position="95"/>
    </location>
</feature>
<feature type="region of interest" description="Disordered" evidence="1">
    <location>
        <begin position="50"/>
        <end position="117"/>
    </location>
</feature>
<evidence type="ECO:0000313" key="2">
    <source>
        <dbReference type="EMBL" id="KAF2289262.1"/>
    </source>
</evidence>
<protein>
    <submittedName>
        <fullName evidence="2">Uncharacterized protein</fullName>
    </submittedName>
</protein>
<reference evidence="2 3" key="1">
    <citation type="journal article" date="2020" name="Mol. Plant">
        <title>The Chromosome-Based Rubber Tree Genome Provides New Insights into Spurge Genome Evolution and Rubber Biosynthesis.</title>
        <authorList>
            <person name="Liu J."/>
            <person name="Shi C."/>
            <person name="Shi C.C."/>
            <person name="Li W."/>
            <person name="Zhang Q.J."/>
            <person name="Zhang Y."/>
            <person name="Li K."/>
            <person name="Lu H.F."/>
            <person name="Shi C."/>
            <person name="Zhu S.T."/>
            <person name="Xiao Z.Y."/>
            <person name="Nan H."/>
            <person name="Yue Y."/>
            <person name="Zhu X.G."/>
            <person name="Wu Y."/>
            <person name="Hong X.N."/>
            <person name="Fan G.Y."/>
            <person name="Tong Y."/>
            <person name="Zhang D."/>
            <person name="Mao C.L."/>
            <person name="Liu Y.L."/>
            <person name="Hao S.J."/>
            <person name="Liu W.Q."/>
            <person name="Lv M.Q."/>
            <person name="Zhang H.B."/>
            <person name="Liu Y."/>
            <person name="Hu-Tang G.R."/>
            <person name="Wang J.P."/>
            <person name="Wang J.H."/>
            <person name="Sun Y.H."/>
            <person name="Ni S.B."/>
            <person name="Chen W.B."/>
            <person name="Zhang X.C."/>
            <person name="Jiao Y.N."/>
            <person name="Eichler E.E."/>
            <person name="Li G.H."/>
            <person name="Liu X."/>
            <person name="Gao L.Z."/>
        </authorList>
    </citation>
    <scope>NUCLEOTIDE SEQUENCE [LARGE SCALE GENOMIC DNA]</scope>
    <source>
        <strain evidence="3">cv. GT1</strain>
        <tissue evidence="2">Leaf</tissue>
    </source>
</reference>
<accession>A0A6A6KK05</accession>
<name>A0A6A6KK05_HEVBR</name>
<dbReference type="AlphaFoldDB" id="A0A6A6KK05"/>
<feature type="compositionally biased region" description="Basic and acidic residues" evidence="1">
    <location>
        <begin position="52"/>
        <end position="64"/>
    </location>
</feature>
<evidence type="ECO:0000256" key="1">
    <source>
        <dbReference type="SAM" id="MobiDB-lite"/>
    </source>
</evidence>
<keyword evidence="3" id="KW-1185">Reference proteome</keyword>
<gene>
    <name evidence="2" type="ORF">GH714_033047</name>
</gene>